<sequence length="209" mass="23921">MSRNHMNHNHVNFGHSSRLDYDLQTYEDRLRESTDPLLYRLDTNRIHHENQCLSVFGPRSSYMGNGVSTTVGCQIAPSQDLVDVESILSNRNVPLSKSKAGSVNPIDVTKFKLQHARICDDFLDSSSSRLTDPSKNYRGIAINRFYDLPKNPQANIFYPRAKNTTLEAKDNFRQKVPKVRNVDPALPREYKSKKPGCTRTQCPQCPKYF</sequence>
<reference evidence="1" key="1">
    <citation type="journal article" date="2020" name="Nature">
        <title>Giant virus diversity and host interactions through global metagenomics.</title>
        <authorList>
            <person name="Schulz F."/>
            <person name="Roux S."/>
            <person name="Paez-Espino D."/>
            <person name="Jungbluth S."/>
            <person name="Walsh D.A."/>
            <person name="Denef V.J."/>
            <person name="McMahon K.D."/>
            <person name="Konstantinidis K.T."/>
            <person name="Eloe-Fadrosh E.A."/>
            <person name="Kyrpides N.C."/>
            <person name="Woyke T."/>
        </authorList>
    </citation>
    <scope>NUCLEOTIDE SEQUENCE</scope>
    <source>
        <strain evidence="1">GVMAG-S-1004661-13</strain>
    </source>
</reference>
<name>A0A6C0ABX2_9ZZZZ</name>
<proteinExistence type="predicted"/>
<accession>A0A6C0ABX2</accession>
<evidence type="ECO:0000313" key="1">
    <source>
        <dbReference type="EMBL" id="QHS77216.1"/>
    </source>
</evidence>
<organism evidence="1">
    <name type="scientific">viral metagenome</name>
    <dbReference type="NCBI Taxonomy" id="1070528"/>
    <lineage>
        <taxon>unclassified sequences</taxon>
        <taxon>metagenomes</taxon>
        <taxon>organismal metagenomes</taxon>
    </lineage>
</organism>
<dbReference type="EMBL" id="MN740543">
    <property type="protein sequence ID" value="QHS77216.1"/>
    <property type="molecule type" value="Genomic_DNA"/>
</dbReference>
<protein>
    <submittedName>
        <fullName evidence="1">Uncharacterized protein</fullName>
    </submittedName>
</protein>
<dbReference type="AlphaFoldDB" id="A0A6C0ABX2"/>